<dbReference type="InterPro" id="IPR023447">
    <property type="entry name" value="ForMFR_H4MPT_ForTrfase_fd-like"/>
</dbReference>
<keyword evidence="2 3" id="KW-0808">Transferase</keyword>
<gene>
    <name evidence="6" type="primary">fhcD</name>
    <name evidence="3" type="synonym">ffsA</name>
    <name evidence="6" type="ORF">F0L46_10935</name>
</gene>
<evidence type="ECO:0000256" key="2">
    <source>
        <dbReference type="ARBA" id="ARBA00022679"/>
    </source>
</evidence>
<dbReference type="Gene3D" id="3.30.70.520">
    <property type="match status" value="2"/>
</dbReference>
<reference evidence="6 7" key="2">
    <citation type="submission" date="2019-09" db="EMBL/GenBank/DDBJ databases">
        <authorList>
            <person name="Jin C."/>
        </authorList>
    </citation>
    <scope>NUCLEOTIDE SEQUENCE [LARGE SCALE GENOMIC DNA]</scope>
    <source>
        <strain evidence="6 7">BN140002</strain>
    </source>
</reference>
<evidence type="ECO:0000313" key="6">
    <source>
        <dbReference type="EMBL" id="KAA2237496.1"/>
    </source>
</evidence>
<comment type="subunit">
    <text evidence="3">Homotetramer.</text>
</comment>
<dbReference type="OrthoDB" id="8841169at2"/>
<organism evidence="6 7">
    <name type="scientific">Salinarimonas soli</name>
    <dbReference type="NCBI Taxonomy" id="1638099"/>
    <lineage>
        <taxon>Bacteria</taxon>
        <taxon>Pseudomonadati</taxon>
        <taxon>Pseudomonadota</taxon>
        <taxon>Alphaproteobacteria</taxon>
        <taxon>Hyphomicrobiales</taxon>
        <taxon>Salinarimonadaceae</taxon>
        <taxon>Salinarimonas</taxon>
    </lineage>
</organism>
<keyword evidence="3" id="KW-0963">Cytoplasm</keyword>
<dbReference type="GO" id="GO:0046294">
    <property type="term" value="P:formaldehyde catabolic process"/>
    <property type="evidence" value="ECO:0007669"/>
    <property type="project" value="UniProtKB-UniRule"/>
</dbReference>
<evidence type="ECO:0000259" key="4">
    <source>
        <dbReference type="Pfam" id="PF01913"/>
    </source>
</evidence>
<evidence type="ECO:0000256" key="3">
    <source>
        <dbReference type="HAMAP-Rule" id="MF_00579"/>
    </source>
</evidence>
<dbReference type="InterPro" id="IPR002770">
    <property type="entry name" value="ForMFR_H4MPT_ForTrfase_C"/>
</dbReference>
<comment type="function">
    <text evidence="3">Catalyzes the transfer of a formyl group from 5-formyl tetrahydromethanopterin (5-formyl-H(4)MPT) to methanofuran (MFR) to produce formylmethanofuran (formyl-MFR) and tetrahydromethanopterin (H(4)MPT).</text>
</comment>
<evidence type="ECO:0000313" key="7">
    <source>
        <dbReference type="Proteomes" id="UP000323142"/>
    </source>
</evidence>
<comment type="pathway">
    <text evidence="3">One-carbon metabolism; formaldehyde degradation; formate from formaldehyde (H(4)MPT route): step 4/5.</text>
</comment>
<protein>
    <recommendedName>
        <fullName evidence="3">Formylmethanofuran--tetrahydromethanopterin formyltransferase</fullName>
        <shortName evidence="3">Ftr</shortName>
        <ecNumber evidence="3">2.3.1.101</ecNumber>
    </recommendedName>
    <alternativeName>
        <fullName evidence="3">H4MPT formyltransferase</fullName>
    </alternativeName>
</protein>
<dbReference type="HAMAP" id="MF_00579">
    <property type="entry name" value="FTR"/>
    <property type="match status" value="1"/>
</dbReference>
<keyword evidence="3 6" id="KW-0012">Acyltransferase</keyword>
<dbReference type="Pfam" id="PF02741">
    <property type="entry name" value="FTR_C"/>
    <property type="match status" value="1"/>
</dbReference>
<dbReference type="SUPFAM" id="SSF55112">
    <property type="entry name" value="Formylmethanofuran:tetrahydromethanopterin formyltransferase"/>
    <property type="match status" value="2"/>
</dbReference>
<proteinExistence type="inferred from homology"/>
<name>A0A5B2VFX2_9HYPH</name>
<comment type="caution">
    <text evidence="6">The sequence shown here is derived from an EMBL/GenBank/DDBJ whole genome shotgun (WGS) entry which is preliminary data.</text>
</comment>
<feature type="domain" description="Formylmethanofuran: tetrahydromethanopterin formyltransferase Ftr C-terminal" evidence="5">
    <location>
        <begin position="151"/>
        <end position="302"/>
    </location>
</feature>
<dbReference type="Proteomes" id="UP000323142">
    <property type="component" value="Unassembled WGS sequence"/>
</dbReference>
<dbReference type="GO" id="GO:0006730">
    <property type="term" value="P:one-carbon metabolic process"/>
    <property type="evidence" value="ECO:0007669"/>
    <property type="project" value="UniProtKB-UniRule"/>
</dbReference>
<evidence type="ECO:0000256" key="1">
    <source>
        <dbReference type="ARBA" id="ARBA00006770"/>
    </source>
</evidence>
<accession>A0A5B2VFX2</accession>
<dbReference type="EMBL" id="VUOA01000019">
    <property type="protein sequence ID" value="KAA2237496.1"/>
    <property type="molecule type" value="Genomic_DNA"/>
</dbReference>
<dbReference type="UniPathway" id="UPA00562">
    <property type="reaction ID" value="UER00704"/>
</dbReference>
<keyword evidence="7" id="KW-1185">Reference proteome</keyword>
<dbReference type="GO" id="GO:0005737">
    <property type="term" value="C:cytoplasm"/>
    <property type="evidence" value="ECO:0007669"/>
    <property type="project" value="UniProtKB-SubCell"/>
</dbReference>
<sequence>MAEAGLSLNGIPVDDTFAEAFDMAATGVVVTAETLHWARIAAQAMTGFGTSVIGCGVEAGLEHELDPEQTPDGRPGVRVLLFGFDAPGLQGQLVKRVGQCVLTSPGSACYAGTHGHTRLKVGGALRVFGDGHQVAKRLDGRRFWRIPVMDGEFVCEHDTGVVEGAVGGGNLLFLGRDFPGTLRVAEAAAEAARGVPDVILPFPGGIVRSGSKVGSRYEGMIASTNDAYCPTLKGRPGSALAPEVGAVLEIVIDGLSAAAVADAMRAALAAATAVGAAEGLVRVTAGNYGGQLGRHHFHLRNLLP</sequence>
<comment type="subcellular location">
    <subcellularLocation>
        <location evidence="3">Cytoplasm</location>
    </subcellularLocation>
</comment>
<dbReference type="RefSeq" id="WP_149817353.1">
    <property type="nucleotide sequence ID" value="NZ_VUOA01000019.1"/>
</dbReference>
<evidence type="ECO:0000259" key="5">
    <source>
        <dbReference type="Pfam" id="PF02741"/>
    </source>
</evidence>
<keyword evidence="3" id="KW-0554">One-carbon metabolism</keyword>
<reference evidence="6 7" key="1">
    <citation type="submission" date="2019-09" db="EMBL/GenBank/DDBJ databases">
        <title>Salinarimonas rosea gen. nov., sp. nov., a new member of the a-2 subgroup of the Proteobacteria.</title>
        <authorList>
            <person name="Liu J."/>
        </authorList>
    </citation>
    <scope>NUCLEOTIDE SEQUENCE [LARGE SCALE GENOMIC DNA]</scope>
    <source>
        <strain evidence="6 7">BN140002</strain>
    </source>
</reference>
<feature type="domain" description="Formylmethanofuran: tetrahydromethanopterin formyltransferase Ftr N-terminal" evidence="4">
    <location>
        <begin position="7"/>
        <end position="148"/>
    </location>
</feature>
<dbReference type="AlphaFoldDB" id="A0A5B2VFX2"/>
<dbReference type="GO" id="GO:0030270">
    <property type="term" value="F:formylmethanofuran-tetrahydromethanopterin N-formyltransferase activity"/>
    <property type="evidence" value="ECO:0007669"/>
    <property type="project" value="UniProtKB-UniRule"/>
</dbReference>
<comment type="catalytic activity">
    <reaction evidence="3">
        <text>N-formylmethanofuran + 5,6,7,8-tetrahydromethanopterin + H(+) = N(5)-formyl-5,6,7,8-tetrahydromethanopterin + methanofuran</text>
        <dbReference type="Rhea" id="RHEA:18061"/>
        <dbReference type="ChEBI" id="CHEBI:15378"/>
        <dbReference type="ChEBI" id="CHEBI:57727"/>
        <dbReference type="ChEBI" id="CHEBI:58018"/>
        <dbReference type="ChEBI" id="CHEBI:58103"/>
        <dbReference type="ChEBI" id="CHEBI:58151"/>
        <dbReference type="EC" id="2.3.1.101"/>
    </reaction>
</comment>
<dbReference type="PIRSF" id="PIRSF006414">
    <property type="entry name" value="Ftr_formyl_trnsf"/>
    <property type="match status" value="1"/>
</dbReference>
<dbReference type="NCBIfam" id="NF002554">
    <property type="entry name" value="PRK02114.1"/>
    <property type="match status" value="1"/>
</dbReference>
<dbReference type="EC" id="2.3.1.101" evidence="3"/>
<dbReference type="NCBIfam" id="TIGR03119">
    <property type="entry name" value="one_C_fhcD"/>
    <property type="match status" value="1"/>
</dbReference>
<dbReference type="InterPro" id="IPR014053">
    <property type="entry name" value="ForMFR_H4MPT_ForTrfase"/>
</dbReference>
<dbReference type="Pfam" id="PF01913">
    <property type="entry name" value="FTR"/>
    <property type="match status" value="1"/>
</dbReference>
<comment type="similarity">
    <text evidence="1 3">Belongs to the FTR family.</text>
</comment>
<dbReference type="InterPro" id="IPR022667">
    <property type="entry name" value="ForMFR_H4MPT_ForTrfase_N"/>
</dbReference>